<dbReference type="KEGG" id="pstg:E8M01_15215"/>
<gene>
    <name evidence="2" type="ORF">E8M01_15215</name>
</gene>
<proteinExistence type="predicted"/>
<dbReference type="EMBL" id="CP039690">
    <property type="protein sequence ID" value="QCI65440.1"/>
    <property type="molecule type" value="Genomic_DNA"/>
</dbReference>
<sequence length="188" mass="20627">MPDHPIHGPGRLFVVTGGPGSGKTTLIDALKTAGLATSEEVGRRIIRDQQAIGGRALPWLDRALFAEMMLAFEMGNYHAAAGQPGAVLFDRGVPDVLGYLNLIGLPIPHHMDVAARTLRYNRRVFIAPPWPEIYRTDGERKQDLDEAARTHSAMVLTYRQYGYELVELPRAPVAARVDFVIATLAGKT</sequence>
<dbReference type="Pfam" id="PF13521">
    <property type="entry name" value="AAA_28"/>
    <property type="match status" value="1"/>
</dbReference>
<keyword evidence="3" id="KW-1185">Reference proteome</keyword>
<reference evidence="2 3" key="1">
    <citation type="submission" date="2019-04" db="EMBL/GenBank/DDBJ databases">
        <title>Phreatobacter aquaticus sp. nov.</title>
        <authorList>
            <person name="Choi A."/>
        </authorList>
    </citation>
    <scope>NUCLEOTIDE SEQUENCE [LARGE SCALE GENOMIC DNA]</scope>
    <source>
        <strain evidence="2 3">KCTC 52518</strain>
    </source>
</reference>
<organism evidence="2 3">
    <name type="scientific">Phreatobacter stygius</name>
    <dbReference type="NCBI Taxonomy" id="1940610"/>
    <lineage>
        <taxon>Bacteria</taxon>
        <taxon>Pseudomonadati</taxon>
        <taxon>Pseudomonadota</taxon>
        <taxon>Alphaproteobacteria</taxon>
        <taxon>Hyphomicrobiales</taxon>
        <taxon>Phreatobacteraceae</taxon>
        <taxon>Phreatobacter</taxon>
    </lineage>
</organism>
<dbReference type="InterPro" id="IPR038727">
    <property type="entry name" value="NadR/Ttd14_AAA_dom"/>
</dbReference>
<dbReference type="AlphaFoldDB" id="A0A4D7B5R5"/>
<dbReference type="SUPFAM" id="SSF52540">
    <property type="entry name" value="P-loop containing nucleoside triphosphate hydrolases"/>
    <property type="match status" value="1"/>
</dbReference>
<evidence type="ECO:0000313" key="3">
    <source>
        <dbReference type="Proteomes" id="UP000298781"/>
    </source>
</evidence>
<protein>
    <submittedName>
        <fullName evidence="2">ATPase</fullName>
    </submittedName>
</protein>
<evidence type="ECO:0000313" key="2">
    <source>
        <dbReference type="EMBL" id="QCI65440.1"/>
    </source>
</evidence>
<name>A0A4D7B5R5_9HYPH</name>
<evidence type="ECO:0000259" key="1">
    <source>
        <dbReference type="Pfam" id="PF13521"/>
    </source>
</evidence>
<accession>A0A4D7B5R5</accession>
<dbReference type="Gene3D" id="3.40.50.300">
    <property type="entry name" value="P-loop containing nucleotide triphosphate hydrolases"/>
    <property type="match status" value="1"/>
</dbReference>
<dbReference type="OrthoDB" id="5638848at2"/>
<dbReference type="RefSeq" id="WP_136960887.1">
    <property type="nucleotide sequence ID" value="NZ_CP039690.1"/>
</dbReference>
<feature type="domain" description="NadR/Ttd14 AAA" evidence="1">
    <location>
        <begin position="13"/>
        <end position="176"/>
    </location>
</feature>
<dbReference type="InterPro" id="IPR027417">
    <property type="entry name" value="P-loop_NTPase"/>
</dbReference>
<dbReference type="Proteomes" id="UP000298781">
    <property type="component" value="Chromosome"/>
</dbReference>